<dbReference type="AlphaFoldDB" id="A0A9R1UID2"/>
<dbReference type="EMBL" id="NBSK02000009">
    <property type="protein sequence ID" value="KAJ0188030.1"/>
    <property type="molecule type" value="Genomic_DNA"/>
</dbReference>
<gene>
    <name evidence="1" type="ORF">LSAT_V11C900463290</name>
</gene>
<name>A0A9R1UID2_LACSA</name>
<protein>
    <submittedName>
        <fullName evidence="1">Uncharacterized protein</fullName>
    </submittedName>
</protein>
<accession>A0A9R1UID2</accession>
<sequence length="153" mass="17338">MLMYFQIQGEELGVIASHTPHCFVFHLERIVATTVETKEIGHKIWEAMEETTMMVMVEIKTKILEMLVLNLVMLVTRMTRTLTMEVIMKMVGIRTTTVVICGIKSIEVETRTTKTTGMTKIYTMVATMIKMTDSGIKALEINTKGIQTVDSIM</sequence>
<proteinExistence type="predicted"/>
<comment type="caution">
    <text evidence="1">The sequence shown here is derived from an EMBL/GenBank/DDBJ whole genome shotgun (WGS) entry which is preliminary data.</text>
</comment>
<dbReference type="Proteomes" id="UP000235145">
    <property type="component" value="Unassembled WGS sequence"/>
</dbReference>
<evidence type="ECO:0000313" key="1">
    <source>
        <dbReference type="EMBL" id="KAJ0188030.1"/>
    </source>
</evidence>
<organism evidence="1 2">
    <name type="scientific">Lactuca sativa</name>
    <name type="common">Garden lettuce</name>
    <dbReference type="NCBI Taxonomy" id="4236"/>
    <lineage>
        <taxon>Eukaryota</taxon>
        <taxon>Viridiplantae</taxon>
        <taxon>Streptophyta</taxon>
        <taxon>Embryophyta</taxon>
        <taxon>Tracheophyta</taxon>
        <taxon>Spermatophyta</taxon>
        <taxon>Magnoliopsida</taxon>
        <taxon>eudicotyledons</taxon>
        <taxon>Gunneridae</taxon>
        <taxon>Pentapetalae</taxon>
        <taxon>asterids</taxon>
        <taxon>campanulids</taxon>
        <taxon>Asterales</taxon>
        <taxon>Asteraceae</taxon>
        <taxon>Cichorioideae</taxon>
        <taxon>Cichorieae</taxon>
        <taxon>Lactucinae</taxon>
        <taxon>Lactuca</taxon>
    </lineage>
</organism>
<reference evidence="1 2" key="1">
    <citation type="journal article" date="2017" name="Nat. Commun.">
        <title>Genome assembly with in vitro proximity ligation data and whole-genome triplication in lettuce.</title>
        <authorList>
            <person name="Reyes-Chin-Wo S."/>
            <person name="Wang Z."/>
            <person name="Yang X."/>
            <person name="Kozik A."/>
            <person name="Arikit S."/>
            <person name="Song C."/>
            <person name="Xia L."/>
            <person name="Froenicke L."/>
            <person name="Lavelle D.O."/>
            <person name="Truco M.J."/>
            <person name="Xia R."/>
            <person name="Zhu S."/>
            <person name="Xu C."/>
            <person name="Xu H."/>
            <person name="Xu X."/>
            <person name="Cox K."/>
            <person name="Korf I."/>
            <person name="Meyers B.C."/>
            <person name="Michelmore R.W."/>
        </authorList>
    </citation>
    <scope>NUCLEOTIDE SEQUENCE [LARGE SCALE GENOMIC DNA]</scope>
    <source>
        <strain evidence="2">cv. Salinas</strain>
        <tissue evidence="1">Seedlings</tissue>
    </source>
</reference>
<keyword evidence="2" id="KW-1185">Reference proteome</keyword>
<evidence type="ECO:0000313" key="2">
    <source>
        <dbReference type="Proteomes" id="UP000235145"/>
    </source>
</evidence>